<dbReference type="InterPro" id="IPR004360">
    <property type="entry name" value="Glyas_Fos-R_dOase_dom"/>
</dbReference>
<dbReference type="Pfam" id="PF00903">
    <property type="entry name" value="Glyoxalase"/>
    <property type="match status" value="1"/>
</dbReference>
<dbReference type="SUPFAM" id="SSF54593">
    <property type="entry name" value="Glyoxalase/Bleomycin resistance protein/Dihydroxybiphenyl dioxygenase"/>
    <property type="match status" value="1"/>
</dbReference>
<proteinExistence type="predicted"/>
<dbReference type="Proteomes" id="UP000306888">
    <property type="component" value="Unassembled WGS sequence"/>
</dbReference>
<protein>
    <submittedName>
        <fullName evidence="2">VOC family protein</fullName>
    </submittedName>
</protein>
<dbReference type="PANTHER" id="PTHR36437">
    <property type="entry name" value="GLYOXALASE/BLEOMYCIN RESISTANCE PROTEIN/DIOXYGENASE"/>
    <property type="match status" value="1"/>
</dbReference>
<dbReference type="OrthoDB" id="9803079at2"/>
<dbReference type="PROSITE" id="PS51819">
    <property type="entry name" value="VOC"/>
    <property type="match status" value="1"/>
</dbReference>
<dbReference type="AlphaFoldDB" id="A0A4S2DRA1"/>
<dbReference type="InterPro" id="IPR029068">
    <property type="entry name" value="Glyas_Bleomycin-R_OHBP_Dase"/>
</dbReference>
<comment type="caution">
    <text evidence="2">The sequence shown here is derived from an EMBL/GenBank/DDBJ whole genome shotgun (WGS) entry which is preliminary data.</text>
</comment>
<dbReference type="EMBL" id="SRYR01000001">
    <property type="protein sequence ID" value="TGY43571.1"/>
    <property type="molecule type" value="Genomic_DNA"/>
</dbReference>
<name>A0A4S2DRA1_9CLOT</name>
<dbReference type="PANTHER" id="PTHR36437:SF2">
    <property type="entry name" value="GLYOXALASE_BLEOMYCIN RESISTANCE PROTEIN_DIOXYGENASE"/>
    <property type="match status" value="1"/>
</dbReference>
<dbReference type="InterPro" id="IPR037523">
    <property type="entry name" value="VOC_core"/>
</dbReference>
<feature type="domain" description="VOC" evidence="1">
    <location>
        <begin position="4"/>
        <end position="125"/>
    </location>
</feature>
<evidence type="ECO:0000313" key="3">
    <source>
        <dbReference type="Proteomes" id="UP000306888"/>
    </source>
</evidence>
<evidence type="ECO:0000259" key="1">
    <source>
        <dbReference type="PROSITE" id="PS51819"/>
    </source>
</evidence>
<keyword evidence="3" id="KW-1185">Reference proteome</keyword>
<accession>A0A4S2DRA1</accession>
<reference evidence="2 3" key="1">
    <citation type="submission" date="2019-04" db="EMBL/GenBank/DDBJ databases">
        <title>Microbes associate with the intestines of laboratory mice.</title>
        <authorList>
            <person name="Navarre W."/>
            <person name="Wong E."/>
            <person name="Huang K."/>
            <person name="Tropini C."/>
            <person name="Ng K."/>
            <person name="Yu B."/>
        </authorList>
    </citation>
    <scope>NUCLEOTIDE SEQUENCE [LARGE SCALE GENOMIC DNA]</scope>
    <source>
        <strain evidence="2 3">NM50_B9-20</strain>
    </source>
</reference>
<organism evidence="2 3">
    <name type="scientific">Clostridium sartagoforme</name>
    <dbReference type="NCBI Taxonomy" id="84031"/>
    <lineage>
        <taxon>Bacteria</taxon>
        <taxon>Bacillati</taxon>
        <taxon>Bacillota</taxon>
        <taxon>Clostridia</taxon>
        <taxon>Eubacteriales</taxon>
        <taxon>Clostridiaceae</taxon>
        <taxon>Clostridium</taxon>
    </lineage>
</organism>
<gene>
    <name evidence="2" type="ORF">E5347_01795</name>
</gene>
<dbReference type="RefSeq" id="WP_136003998.1">
    <property type="nucleotide sequence ID" value="NZ_SRYR01000001.1"/>
</dbReference>
<sequence length="125" mass="14678">MIRKIGKITLYVSDQESAKRFWTEKLNFVVKFEQAMGPNMKWIEVGPSEDEFTTFVLYNKEMMKKQNPSTNVEHPSIILSTDNIDKTYEEIKNKGVKVGEIMKMPYGSMFNFFDEDGNQYLVRED</sequence>
<dbReference type="Gene3D" id="3.10.180.10">
    <property type="entry name" value="2,3-Dihydroxybiphenyl 1,2-Dioxygenase, domain 1"/>
    <property type="match status" value="1"/>
</dbReference>
<dbReference type="CDD" id="cd07263">
    <property type="entry name" value="VOC_like"/>
    <property type="match status" value="1"/>
</dbReference>
<evidence type="ECO:0000313" key="2">
    <source>
        <dbReference type="EMBL" id="TGY43571.1"/>
    </source>
</evidence>